<dbReference type="GO" id="GO:0016747">
    <property type="term" value="F:acyltransferase activity, transferring groups other than amino-acyl groups"/>
    <property type="evidence" value="ECO:0007669"/>
    <property type="project" value="InterPro"/>
</dbReference>
<dbReference type="InterPro" id="IPR016181">
    <property type="entry name" value="Acyl_CoA_acyltransferase"/>
</dbReference>
<sequence>MTLELRLAARTDAAAISRLLVANSAANGGTLYGDWSEAVVRTWIEIGTPIVVAIDGEQVKGVLFSAENADGAAAPVKAMFAACPAIDDAYAYGPICVDASMRGQGLPKALYTKLCDYMGERRGLLFINRSNVGSLKAHQKMGMDVVAQFQLGEQLFDVLQTPAG</sequence>
<dbReference type="Pfam" id="PF00583">
    <property type="entry name" value="Acetyltransf_1"/>
    <property type="match status" value="1"/>
</dbReference>
<gene>
    <name evidence="2" type="ORF">LT40_16895</name>
</gene>
<organism evidence="2 3">
    <name type="scientific">Pseudomonas rhizosphaerae</name>
    <dbReference type="NCBI Taxonomy" id="216142"/>
    <lineage>
        <taxon>Bacteria</taxon>
        <taxon>Pseudomonadati</taxon>
        <taxon>Pseudomonadota</taxon>
        <taxon>Gammaproteobacteria</taxon>
        <taxon>Pseudomonadales</taxon>
        <taxon>Pseudomonadaceae</taxon>
        <taxon>Pseudomonas</taxon>
    </lineage>
</organism>
<dbReference type="HOGENOM" id="CLU_118082_0_0_6"/>
<accession>A0A089YZP9</accession>
<dbReference type="SUPFAM" id="SSF55729">
    <property type="entry name" value="Acyl-CoA N-acyltransferases (Nat)"/>
    <property type="match status" value="1"/>
</dbReference>
<dbReference type="AlphaFoldDB" id="A0A089YZP9"/>
<dbReference type="Gene3D" id="3.40.630.30">
    <property type="match status" value="1"/>
</dbReference>
<dbReference type="Proteomes" id="UP000029499">
    <property type="component" value="Chromosome"/>
</dbReference>
<dbReference type="KEGG" id="prh:LT40_16895"/>
<reference evidence="2 3" key="1">
    <citation type="journal article" date="2015" name="J. Biotechnol.">
        <title>Complete genome sequence of Pseudomonas rhizosphaerae IH5T (=DSM 16299T), a phosphate-solubilizing rhizobacterium for bacterial biofertilizer.</title>
        <authorList>
            <person name="Kwak Y."/>
            <person name="Jung B.K."/>
            <person name="Shin J.H."/>
        </authorList>
    </citation>
    <scope>NUCLEOTIDE SEQUENCE [LARGE SCALE GENOMIC DNA]</scope>
    <source>
        <strain evidence="2">DSM 16299</strain>
    </source>
</reference>
<evidence type="ECO:0000313" key="3">
    <source>
        <dbReference type="Proteomes" id="UP000029499"/>
    </source>
</evidence>
<protein>
    <recommendedName>
        <fullName evidence="1">N-acetyltransferase domain-containing protein</fullName>
    </recommendedName>
</protein>
<evidence type="ECO:0000259" key="1">
    <source>
        <dbReference type="PROSITE" id="PS51186"/>
    </source>
</evidence>
<dbReference type="PROSITE" id="PS51186">
    <property type="entry name" value="GNAT"/>
    <property type="match status" value="1"/>
</dbReference>
<proteinExistence type="predicted"/>
<dbReference type="InterPro" id="IPR000182">
    <property type="entry name" value="GNAT_dom"/>
</dbReference>
<dbReference type="OrthoDB" id="5109343at2"/>
<dbReference type="eggNOG" id="COG1247">
    <property type="taxonomic scope" value="Bacteria"/>
</dbReference>
<keyword evidence="3" id="KW-1185">Reference proteome</keyword>
<name>A0A089YZP9_9PSED</name>
<dbReference type="RefSeq" id="WP_043192206.1">
    <property type="nucleotide sequence ID" value="NZ_CP009533.1"/>
</dbReference>
<dbReference type="EMBL" id="CP009533">
    <property type="protein sequence ID" value="AIS18975.1"/>
    <property type="molecule type" value="Genomic_DNA"/>
</dbReference>
<feature type="domain" description="N-acetyltransferase" evidence="1">
    <location>
        <begin position="3"/>
        <end position="162"/>
    </location>
</feature>
<evidence type="ECO:0000313" key="2">
    <source>
        <dbReference type="EMBL" id="AIS18975.1"/>
    </source>
</evidence>